<gene>
    <name evidence="3" type="ORF">K9S39_27095</name>
</gene>
<organism evidence="3 4">
    <name type="scientific">Streptomyces halobius</name>
    <dbReference type="NCBI Taxonomy" id="2879846"/>
    <lineage>
        <taxon>Bacteria</taxon>
        <taxon>Bacillati</taxon>
        <taxon>Actinomycetota</taxon>
        <taxon>Actinomycetes</taxon>
        <taxon>Kitasatosporales</taxon>
        <taxon>Streptomycetaceae</taxon>
        <taxon>Streptomyces</taxon>
    </lineage>
</organism>
<dbReference type="RefSeq" id="WP_248865888.1">
    <property type="nucleotide sequence ID" value="NZ_CP086322.1"/>
</dbReference>
<evidence type="ECO:0000256" key="1">
    <source>
        <dbReference type="SAM" id="MobiDB-lite"/>
    </source>
</evidence>
<dbReference type="Proteomes" id="UP000830115">
    <property type="component" value="Chromosome"/>
</dbReference>
<feature type="signal peptide" evidence="2">
    <location>
        <begin position="1"/>
        <end position="29"/>
    </location>
</feature>
<accession>A0ABY4MB66</accession>
<keyword evidence="2" id="KW-0732">Signal</keyword>
<protein>
    <recommendedName>
        <fullName evidence="5">Secreted protein</fullName>
    </recommendedName>
</protein>
<feature type="chain" id="PRO_5045778831" description="Secreted protein" evidence="2">
    <location>
        <begin position="30"/>
        <end position="110"/>
    </location>
</feature>
<sequence>MFSRKRIAVVSGILSGLVVTCAGATQAYAEAASVNCGRNTRGIITCTQSGYTSDNTPYVVRQTQDCLPLRPVKLPTDGVVNTSTLIGPSVSCSNSSAPSGGGAEPPGPGF</sequence>
<feature type="compositionally biased region" description="Low complexity" evidence="1">
    <location>
        <begin position="89"/>
        <end position="98"/>
    </location>
</feature>
<evidence type="ECO:0000313" key="3">
    <source>
        <dbReference type="EMBL" id="UQA95034.1"/>
    </source>
</evidence>
<proteinExistence type="predicted"/>
<evidence type="ECO:0000256" key="2">
    <source>
        <dbReference type="SAM" id="SignalP"/>
    </source>
</evidence>
<evidence type="ECO:0008006" key="5">
    <source>
        <dbReference type="Google" id="ProtNLM"/>
    </source>
</evidence>
<feature type="region of interest" description="Disordered" evidence="1">
    <location>
        <begin position="89"/>
        <end position="110"/>
    </location>
</feature>
<keyword evidence="4" id="KW-1185">Reference proteome</keyword>
<dbReference type="EMBL" id="CP086322">
    <property type="protein sequence ID" value="UQA95034.1"/>
    <property type="molecule type" value="Genomic_DNA"/>
</dbReference>
<name>A0ABY4MB66_9ACTN</name>
<reference evidence="3" key="1">
    <citation type="submission" date="2021-10" db="EMBL/GenBank/DDBJ databases">
        <title>Streptomyces nigrumlapis sp.nov.,an antimicrobial producing actinobacterium isolated from Black Gobi rocks.</title>
        <authorList>
            <person name="Wen Y."/>
            <person name="Zhang W."/>
            <person name="Liu X.G."/>
        </authorList>
    </citation>
    <scope>NUCLEOTIDE SEQUENCE</scope>
    <source>
        <strain evidence="3">ST13-2-2</strain>
    </source>
</reference>
<evidence type="ECO:0000313" key="4">
    <source>
        <dbReference type="Proteomes" id="UP000830115"/>
    </source>
</evidence>